<dbReference type="Pfam" id="PF10926">
    <property type="entry name" value="DUF2800"/>
    <property type="match status" value="1"/>
</dbReference>
<dbReference type="eggNOG" id="COG2887">
    <property type="taxonomic scope" value="Bacteria"/>
</dbReference>
<name>I7KTD6_9CLOT</name>
<dbReference type="InterPro" id="IPR021229">
    <property type="entry name" value="DUF2800"/>
</dbReference>
<sequence>MKKHALLSASSSKRWLMCPPSARLEENLPEEKTVYAEEGTFAHKVAEVFINFHIQKINKDEFATEMNKLSKSPFYTQELLDYLDIYISFAVEKINSIKNGIALIEQRLDFSQYVPEGFGTGDLVLIDENLLEIVDLKYGRGVAVEAQDNTQIRLYVLGALNQFECLYDIDTVKMTICQPRLDSITTEEVKVKDLKEWGENFVKPRAELAYKGEGEFCAGEHCRFCRARFTCRKRAEENLKLIKLDFKNEALLDDTEVLKILNRIDEIKRWADDIYTYALSLAVNEGKVWEGFKLVEGRSNRKFIDEKKVVEKLFRYGLSEGEIYTRSLNSITALERKLGKEKFNEILGDFVIKPQGKLTLVKETDKRPEFNSPQEDFS</sequence>
<dbReference type="Proteomes" id="UP000007652">
    <property type="component" value="Unassembled WGS sequence"/>
</dbReference>
<gene>
    <name evidence="1" type="ORF">CAAU_0904</name>
</gene>
<evidence type="ECO:0000313" key="2">
    <source>
        <dbReference type="Proteomes" id="UP000007652"/>
    </source>
</evidence>
<dbReference type="STRING" id="857293.CAAU_0904"/>
<dbReference type="EMBL" id="CAKP01000043">
    <property type="protein sequence ID" value="CCJ32988.1"/>
    <property type="molecule type" value="Genomic_DNA"/>
</dbReference>
<evidence type="ECO:0000313" key="1">
    <source>
        <dbReference type="EMBL" id="CCJ32988.1"/>
    </source>
</evidence>
<organism evidence="1 2">
    <name type="scientific">Caloramator australicus RC3</name>
    <dbReference type="NCBI Taxonomy" id="857293"/>
    <lineage>
        <taxon>Bacteria</taxon>
        <taxon>Bacillati</taxon>
        <taxon>Bacillota</taxon>
        <taxon>Clostridia</taxon>
        <taxon>Eubacteriales</taxon>
        <taxon>Clostridiaceae</taxon>
        <taxon>Caloramator</taxon>
    </lineage>
</organism>
<dbReference type="OrthoDB" id="9766061at2"/>
<reference evidence="1 2" key="1">
    <citation type="journal article" date="2011" name="J. Bacteriol.">
        <title>Draft genome sequence of Caloramator australicus strain RC3T, a thermoanaerobe from the Great Artesian Basin of Australia.</title>
        <authorList>
            <person name="Ogg C.D."/>
            <person name="Patel B.K.C."/>
        </authorList>
    </citation>
    <scope>NUCLEOTIDE SEQUENCE [LARGE SCALE GENOMIC DNA]</scope>
    <source>
        <strain evidence="1 2">RC3</strain>
    </source>
</reference>
<dbReference type="RefSeq" id="WP_008908262.1">
    <property type="nucleotide sequence ID" value="NZ_CAKP01000043.1"/>
</dbReference>
<comment type="caution">
    <text evidence="1">The sequence shown here is derived from an EMBL/GenBank/DDBJ whole genome shotgun (WGS) entry which is preliminary data.</text>
</comment>
<keyword evidence="2" id="KW-1185">Reference proteome</keyword>
<accession>I7KTD6</accession>
<proteinExistence type="predicted"/>
<protein>
    <submittedName>
        <fullName evidence="1">Phage protein</fullName>
    </submittedName>
</protein>
<dbReference type="AlphaFoldDB" id="I7KTD6"/>